<keyword evidence="1" id="KW-0175">Coiled coil</keyword>
<dbReference type="Proteomes" id="UP001365542">
    <property type="component" value="Unassembled WGS sequence"/>
</dbReference>
<keyword evidence="4" id="KW-1185">Reference proteome</keyword>
<dbReference type="InterPro" id="IPR011990">
    <property type="entry name" value="TPR-like_helical_dom_sf"/>
</dbReference>
<evidence type="ECO:0000256" key="1">
    <source>
        <dbReference type="SAM" id="Coils"/>
    </source>
</evidence>
<protein>
    <recommendedName>
        <fullName evidence="2">CHAT domain-containing protein</fullName>
    </recommendedName>
</protein>
<feature type="coiled-coil region" evidence="1">
    <location>
        <begin position="654"/>
        <end position="681"/>
    </location>
</feature>
<evidence type="ECO:0000313" key="3">
    <source>
        <dbReference type="EMBL" id="KAK6537344.1"/>
    </source>
</evidence>
<dbReference type="EMBL" id="JAVHJO010000009">
    <property type="protein sequence ID" value="KAK6537344.1"/>
    <property type="molecule type" value="Genomic_DNA"/>
</dbReference>
<dbReference type="Pfam" id="PF12770">
    <property type="entry name" value="CHAT"/>
    <property type="match status" value="1"/>
</dbReference>
<gene>
    <name evidence="3" type="ORF">TWF694_011536</name>
</gene>
<comment type="caution">
    <text evidence="3">The sequence shown here is derived from an EMBL/GenBank/DDBJ whole genome shotgun (WGS) entry which is preliminary data.</text>
</comment>
<proteinExistence type="predicted"/>
<dbReference type="Gene3D" id="1.25.40.10">
    <property type="entry name" value="Tetratricopeptide repeat domain"/>
    <property type="match status" value="1"/>
</dbReference>
<dbReference type="InterPro" id="IPR024983">
    <property type="entry name" value="CHAT_dom"/>
</dbReference>
<organism evidence="3 4">
    <name type="scientific">Orbilia ellipsospora</name>
    <dbReference type="NCBI Taxonomy" id="2528407"/>
    <lineage>
        <taxon>Eukaryota</taxon>
        <taxon>Fungi</taxon>
        <taxon>Dikarya</taxon>
        <taxon>Ascomycota</taxon>
        <taxon>Pezizomycotina</taxon>
        <taxon>Orbiliomycetes</taxon>
        <taxon>Orbiliales</taxon>
        <taxon>Orbiliaceae</taxon>
        <taxon>Orbilia</taxon>
    </lineage>
</organism>
<reference evidence="3 4" key="1">
    <citation type="submission" date="2019-10" db="EMBL/GenBank/DDBJ databases">
        <authorList>
            <person name="Palmer J.M."/>
        </authorList>
    </citation>
    <scope>NUCLEOTIDE SEQUENCE [LARGE SCALE GENOMIC DNA]</scope>
    <source>
        <strain evidence="3 4">TWF694</strain>
    </source>
</reference>
<accession>A0AAV9X849</accession>
<evidence type="ECO:0000313" key="4">
    <source>
        <dbReference type="Proteomes" id="UP001365542"/>
    </source>
</evidence>
<name>A0AAV9X849_9PEZI</name>
<feature type="domain" description="CHAT" evidence="2">
    <location>
        <begin position="814"/>
        <end position="1074"/>
    </location>
</feature>
<evidence type="ECO:0000259" key="2">
    <source>
        <dbReference type="Pfam" id="PF12770"/>
    </source>
</evidence>
<sequence>MATRIAVNDRNQLKSLPKILASILDVQLDLLELLETLSDEDLIAFADTQDDPNDSTDIKIYILVHFFVFAKIGSSSHLENALIRTEAWAALTSNTRESTNAYSLMRLLTNLKGREFWRSRWMELLNGARDSMELHGNTDIVEYLDNSFSLLKEARVLVPQDHEDAAHADALDGLCHEYKYRLTGNIADLDYAIEYLWKAAHYFSTGHPNRIAYLHFFLEKENFRGRLVRAENRAGLEKMMEVLNTLYQFLPPDRPARSNRLHELSICFKEYSDAIESIDSLHKAIDLATASVETASENDSKRPRYTHNLVCLLYDRYERLGSLIDLNKAIEIGEQSLIDISSRPKFQYARDYMMNTLSSCLASRYYEAKVLQDLDRAIELMEAYTPAEVAGKAAYLNNLGAMLQLRFDRNMDIKDVDKSIDLVKTAIELQEAPHLYRALSQGLYARATYYKDILGLSEAIEAGKKVIKTTSSSDIRLPIHIRELGIFYSRRYDLSDDMTDLDESIKLLTLSAETTPPGYMSYAHTLGDLAGVLRQRAKRNGSQEDLDRANSLLRQSISYQSYISPEKVILSIIHATRSEDDATAEERYNFLEKAVQVITQASPMSMQQSDQQYMMSQFAGVPSDAAAAALNAGKSAFHALSLLEHGRGVITDHLMKIRTNISELEENHPDLANQFVTLRNQLDSVDEKLVAAGRPSGAGALSFGDFAKAGSLQKQRIEAEKEFHNLCEKIRKLSGFENFLLPLTAEEMMGAADPDPIVVINVSHIRCDAFIVEKHQIRSIELPKFKSVHARFLGTLIREADNFKERPHSTELSLEWMWVCVARPVLDALGFTETPTDGDWPRVWWIPTGFLTRLPLHAAGYHFSFPRTNNTVMDRVMSSYSSSIKALIYGRRRGNVGATHQQSDKALIVSMPDTDGQASLPNVEKEVGVLNDLCQSLKLVSVVPRSTRDDILKAMRDCKVFHFAGHGLADASDPSKSGLLLKEGVRNLLSVTDLQRNQLQSNPPFLAYLSACSTGAAEAEELLDEGINLVSACQLAGFRHVIGTLWEVSDPHCVDVTKTLYETIRDEGMTDRAICKGLHKGVKKLRDRAAWRTVRSRMFPDDEFDSDDDDTAWEAFAGAGEDDSPATSRSGTDELETLFNGLSVEDGKLTERGVADMARNFKKIIRYSDHDDAPLDLYWVPYLHFGV</sequence>
<dbReference type="AlphaFoldDB" id="A0AAV9X849"/>